<gene>
    <name evidence="2" type="ORF">PQQ63_06080</name>
</gene>
<keyword evidence="3" id="KW-1185">Reference proteome</keyword>
<dbReference type="EMBL" id="JAQQCF010000003">
    <property type="protein sequence ID" value="MFM0636257.1"/>
    <property type="molecule type" value="Genomic_DNA"/>
</dbReference>
<sequence length="350" mass="37937">MFRLINRVVSSATRGLATVGVAAALVAVPRIASADTQIKMVLNWKYEGPQAWFFLAQDKGYFKAQGLDVQFDQGEGSGASIPKVAAGAYQAGFGDLNAIVELAAKEPAQAPIAVDVLYNTPPFAIVVKKDSPINTPKDLEGRTIGAPANDGALKLFPAFAKLAQIDISKVTVTNMAPNLREQMLQRGQVDAVFGYVTTVTFSAKAMGIDPSKKLRFIRYGDHGMDLYSNTVFFSRSFVKDQPEAVRGFLVALNHAIRDVIANPDAGVDAVMKREPLLKRDVEKEKLLATMRNDMSHPEIARIGLGDVDQARLKRDIAIVVDAAKLPRTPTPAEIFDGSFLPPRADRPSSL</sequence>
<feature type="domain" description="SsuA/THI5-like" evidence="1">
    <location>
        <begin position="53"/>
        <end position="265"/>
    </location>
</feature>
<proteinExistence type="predicted"/>
<dbReference type="Pfam" id="PF09084">
    <property type="entry name" value="NMT1"/>
    <property type="match status" value="1"/>
</dbReference>
<dbReference type="RefSeq" id="WP_408334079.1">
    <property type="nucleotide sequence ID" value="NZ_JAQQCF010000003.1"/>
</dbReference>
<dbReference type="Proteomes" id="UP001629432">
    <property type="component" value="Unassembled WGS sequence"/>
</dbReference>
<evidence type="ECO:0000313" key="3">
    <source>
        <dbReference type="Proteomes" id="UP001629432"/>
    </source>
</evidence>
<dbReference type="InterPro" id="IPR027939">
    <property type="entry name" value="NMT1/THI5"/>
</dbReference>
<accession>A0ABW9DQI6</accession>
<reference evidence="2 3" key="1">
    <citation type="journal article" date="2024" name="Chem. Sci.">
        <title>Discovery of megapolipeptins by genome mining of a Burkholderiales bacteria collection.</title>
        <authorList>
            <person name="Paulo B.S."/>
            <person name="Recchia M.J.J."/>
            <person name="Lee S."/>
            <person name="Fergusson C.H."/>
            <person name="Romanowski S.B."/>
            <person name="Hernandez A."/>
            <person name="Krull N."/>
            <person name="Liu D.Y."/>
            <person name="Cavanagh H."/>
            <person name="Bos A."/>
            <person name="Gray C.A."/>
            <person name="Murphy B.T."/>
            <person name="Linington R.G."/>
            <person name="Eustaquio A.S."/>
        </authorList>
    </citation>
    <scope>NUCLEOTIDE SEQUENCE [LARGE SCALE GENOMIC DNA]</scope>
    <source>
        <strain evidence="2 3">RL17-338-BIC-A</strain>
    </source>
</reference>
<dbReference type="PANTHER" id="PTHR31528:SF15">
    <property type="entry name" value="RIBOFLAVIN-BINDING PROTEIN RIBY"/>
    <property type="match status" value="1"/>
</dbReference>
<evidence type="ECO:0000259" key="1">
    <source>
        <dbReference type="Pfam" id="PF09084"/>
    </source>
</evidence>
<dbReference type="SUPFAM" id="SSF53850">
    <property type="entry name" value="Periplasmic binding protein-like II"/>
    <property type="match status" value="1"/>
</dbReference>
<dbReference type="Gene3D" id="3.40.190.10">
    <property type="entry name" value="Periplasmic binding protein-like II"/>
    <property type="match status" value="2"/>
</dbReference>
<evidence type="ECO:0000313" key="2">
    <source>
        <dbReference type="EMBL" id="MFM0636257.1"/>
    </source>
</evidence>
<dbReference type="PANTHER" id="PTHR31528">
    <property type="entry name" value="4-AMINO-5-HYDROXYMETHYL-2-METHYLPYRIMIDINE PHOSPHATE SYNTHASE THI11-RELATED"/>
    <property type="match status" value="1"/>
</dbReference>
<protein>
    <submittedName>
        <fullName evidence="2">ABC transporter substrate-binding protein</fullName>
    </submittedName>
</protein>
<dbReference type="InterPro" id="IPR015168">
    <property type="entry name" value="SsuA/THI5"/>
</dbReference>
<comment type="caution">
    <text evidence="2">The sequence shown here is derived from an EMBL/GenBank/DDBJ whole genome shotgun (WGS) entry which is preliminary data.</text>
</comment>
<organism evidence="2 3">
    <name type="scientific">Paraburkholderia metrosideri</name>
    <dbReference type="NCBI Taxonomy" id="580937"/>
    <lineage>
        <taxon>Bacteria</taxon>
        <taxon>Pseudomonadati</taxon>
        <taxon>Pseudomonadota</taxon>
        <taxon>Betaproteobacteria</taxon>
        <taxon>Burkholderiales</taxon>
        <taxon>Burkholderiaceae</taxon>
        <taxon>Paraburkholderia</taxon>
    </lineage>
</organism>
<name>A0ABW9DQI6_9BURK</name>